<comment type="caution">
    <text evidence="1">The sequence shown here is derived from an EMBL/GenBank/DDBJ whole genome shotgun (WGS) entry which is preliminary data.</text>
</comment>
<evidence type="ECO:0000313" key="1">
    <source>
        <dbReference type="EMBL" id="KKN24879.1"/>
    </source>
</evidence>
<dbReference type="EMBL" id="LAZR01002848">
    <property type="protein sequence ID" value="KKN24879.1"/>
    <property type="molecule type" value="Genomic_DNA"/>
</dbReference>
<dbReference type="AlphaFoldDB" id="A0A0F9P491"/>
<accession>A0A0F9P491</accession>
<organism evidence="1">
    <name type="scientific">marine sediment metagenome</name>
    <dbReference type="NCBI Taxonomy" id="412755"/>
    <lineage>
        <taxon>unclassified sequences</taxon>
        <taxon>metagenomes</taxon>
        <taxon>ecological metagenomes</taxon>
    </lineage>
</organism>
<gene>
    <name evidence="1" type="ORF">LCGC14_0890290</name>
</gene>
<protein>
    <submittedName>
        <fullName evidence="1">Uncharacterized protein</fullName>
    </submittedName>
</protein>
<proteinExistence type="predicted"/>
<reference evidence="1" key="1">
    <citation type="journal article" date="2015" name="Nature">
        <title>Complex archaea that bridge the gap between prokaryotes and eukaryotes.</title>
        <authorList>
            <person name="Spang A."/>
            <person name="Saw J.H."/>
            <person name="Jorgensen S.L."/>
            <person name="Zaremba-Niedzwiedzka K."/>
            <person name="Martijn J."/>
            <person name="Lind A.E."/>
            <person name="van Eijk R."/>
            <person name="Schleper C."/>
            <person name="Guy L."/>
            <person name="Ettema T.J."/>
        </authorList>
    </citation>
    <scope>NUCLEOTIDE SEQUENCE</scope>
</reference>
<feature type="non-terminal residue" evidence="1">
    <location>
        <position position="215"/>
    </location>
</feature>
<sequence>MPVLSVGAAGAGVYQYPAGDAPMALVGEGGIGDALVIQPGNLVRPQSSGGGGSLGDVSRNSGSIDNRIARWHGTGPEIQNTGVTINDSDDITGLNNLTFLGIAIAGSGPTTLTNPPGKIILAALEQDGAASNQAMIWNGTKWAPGAVVPGGGGVGGSGTIGTLPKFTAAQTIGNSVATQAGTTIAIAGDLQVNGTAGIGIAHTDGTLHVHTASCG</sequence>
<name>A0A0F9P491_9ZZZZ</name>